<protein>
    <submittedName>
        <fullName evidence="1">Uncharacterized protein</fullName>
    </submittedName>
</protein>
<keyword evidence="2" id="KW-1185">Reference proteome</keyword>
<organism evidence="1 2">
    <name type="scientific">Acinetobacter lwoffii NCTC 5866 = CIP 64.10 = NIPH 512</name>
    <dbReference type="NCBI Taxonomy" id="981327"/>
    <lineage>
        <taxon>Bacteria</taxon>
        <taxon>Pseudomonadati</taxon>
        <taxon>Pseudomonadota</taxon>
        <taxon>Gammaproteobacteria</taxon>
        <taxon>Moraxellales</taxon>
        <taxon>Moraxellaceae</taxon>
        <taxon>Acinetobacter</taxon>
    </lineage>
</organism>
<evidence type="ECO:0000313" key="2">
    <source>
        <dbReference type="Proteomes" id="UP000018465"/>
    </source>
</evidence>
<reference evidence="1 2" key="1">
    <citation type="submission" date="2013-10" db="EMBL/GenBank/DDBJ databases">
        <title>The Genome Sequence of Acinetobacter lwoffii NIPH 512.</title>
        <authorList>
            <consortium name="The Broad Institute Genomics Platform"/>
            <consortium name="The Broad Institute Genome Sequencing Center for Infectious Disease"/>
            <person name="Cerqueira G."/>
            <person name="Feldgarden M."/>
            <person name="Courvalin P."/>
            <person name="Grillot-Courvalin C."/>
            <person name="Clermont D."/>
            <person name="Rocha E."/>
            <person name="Yoon E.-J."/>
            <person name="Nemec A."/>
            <person name="Young S.K."/>
            <person name="Zeng Q."/>
            <person name="Gargeya S."/>
            <person name="Fitzgerald M."/>
            <person name="Abouelleil A."/>
            <person name="Alvarado L."/>
            <person name="Berlin A.M."/>
            <person name="Chapman S.B."/>
            <person name="Gainer-Dewar J."/>
            <person name="Goldberg J."/>
            <person name="Gnerre S."/>
            <person name="Griggs A."/>
            <person name="Gujja S."/>
            <person name="Hansen M."/>
            <person name="Howarth C."/>
            <person name="Imamovic A."/>
            <person name="Ireland A."/>
            <person name="Larimer J."/>
            <person name="McCowan C."/>
            <person name="Murphy C."/>
            <person name="Pearson M."/>
            <person name="Poon T.W."/>
            <person name="Priest M."/>
            <person name="Roberts A."/>
            <person name="Saif S."/>
            <person name="Shea T."/>
            <person name="Sykes S."/>
            <person name="Wortman J."/>
            <person name="Nusbaum C."/>
            <person name="Birren B."/>
        </authorList>
    </citation>
    <scope>NUCLEOTIDE SEQUENCE [LARGE SCALE GENOMIC DNA]</scope>
    <source>
        <strain evidence="1 2">NIPH 512</strain>
    </source>
</reference>
<gene>
    <name evidence="1" type="ORF">P800_00866</name>
</gene>
<dbReference type="RefSeq" id="WP_004646832.1">
    <property type="nucleotide sequence ID" value="NZ_KI530561.1"/>
</dbReference>
<sequence>MKLDLTDRQYQVLQCVKDAKAQGKRPYTKGVVNRMKAKGYDITERQCSYDLSVIIRTKGTGVISMRLGSKPTLWIYDERCIKDDAA</sequence>
<evidence type="ECO:0000313" key="1">
    <source>
        <dbReference type="EMBL" id="ESJ96044.1"/>
    </source>
</evidence>
<proteinExistence type="predicted"/>
<accession>A0ABP2ZJG3</accession>
<name>A0ABP2ZJG3_ACILW</name>
<comment type="caution">
    <text evidence="1">The sequence shown here is derived from an EMBL/GenBank/DDBJ whole genome shotgun (WGS) entry which is preliminary data.</text>
</comment>
<dbReference type="Proteomes" id="UP000018465">
    <property type="component" value="Unassembled WGS sequence"/>
</dbReference>
<dbReference type="EMBL" id="AYHO01000002">
    <property type="protein sequence ID" value="ESJ96044.1"/>
    <property type="molecule type" value="Genomic_DNA"/>
</dbReference>